<comment type="caution">
    <text evidence="8">The sequence shown here is derived from an EMBL/GenBank/DDBJ whole genome shotgun (WGS) entry which is preliminary data.</text>
</comment>
<keyword evidence="9" id="KW-1185">Reference proteome</keyword>
<feature type="domain" description="Major facilitator superfamily (MFS) profile" evidence="7">
    <location>
        <begin position="41"/>
        <end position="431"/>
    </location>
</feature>
<dbReference type="PANTHER" id="PTHR23513:SF6">
    <property type="entry name" value="MAJOR FACILITATOR SUPERFAMILY ASSOCIATED DOMAIN-CONTAINING PROTEIN"/>
    <property type="match status" value="1"/>
</dbReference>
<sequence>MSDYQEHGKKAGSVSSKQTKSDIAVKVQAQAPELSHSWKRIIVTIWIGQAFSILTAYSSMYAGVWYVTETTDSAFMLAVASLCSMLPQGLLSPIGGVIADRFNRKYVLMAADAFVGAMALIMGMIIMMGHVSVELVLIMSALRSVGQAFHIPAMESTMPLLVPKRHLVRINTLNQSLWSLALIVGPVFGIFLYTVIGFQMVLFLNTLGCAAAVLTIATAKIPDFHDTSDEARHPIKSLKAGFATLNADRGLLVMAGIVMVVISMYAGINSLFPLMTYDQFNGDGYMASTVEAAYGVASLVGMGILFVWGGGRRLLRLVALSGFGAGVILVLTGLLTPDMFVFFVILTGISGVVEAFFNGPLLAVFQKRVPPEKMGRVMGLFTTVTALSSPIGLALAGTCAEFTGVANWFVIAGVVVSIGGILLGTLPILRKLDKEVAATFDDAKVVKRKVELRSEGSNAAAKE</sequence>
<name>K0YWE6_9ACTN</name>
<comment type="subcellular location">
    <subcellularLocation>
        <location evidence="1">Cell membrane</location>
        <topology evidence="1">Multi-pass membrane protein</topology>
    </subcellularLocation>
</comment>
<feature type="transmembrane region" description="Helical" evidence="6">
    <location>
        <begin position="175"/>
        <end position="196"/>
    </location>
</feature>
<proteinExistence type="predicted"/>
<dbReference type="EMBL" id="ADMD01000007">
    <property type="protein sequence ID" value="EJZ83814.1"/>
    <property type="molecule type" value="Genomic_DNA"/>
</dbReference>
<evidence type="ECO:0000259" key="7">
    <source>
        <dbReference type="PROSITE" id="PS50850"/>
    </source>
</evidence>
<dbReference type="SUPFAM" id="SSF103473">
    <property type="entry name" value="MFS general substrate transporter"/>
    <property type="match status" value="1"/>
</dbReference>
<dbReference type="CDD" id="cd06173">
    <property type="entry name" value="MFS_MefA_like"/>
    <property type="match status" value="1"/>
</dbReference>
<protein>
    <recommendedName>
        <fullName evidence="7">Major facilitator superfamily (MFS) profile domain-containing protein</fullName>
    </recommendedName>
</protein>
<evidence type="ECO:0000256" key="6">
    <source>
        <dbReference type="SAM" id="Phobius"/>
    </source>
</evidence>
<dbReference type="GO" id="GO:0005886">
    <property type="term" value="C:plasma membrane"/>
    <property type="evidence" value="ECO:0007669"/>
    <property type="project" value="UniProtKB-SubCell"/>
</dbReference>
<feature type="transmembrane region" description="Helical" evidence="6">
    <location>
        <begin position="292"/>
        <end position="310"/>
    </location>
</feature>
<dbReference type="InParanoid" id="K0YWE6"/>
<feature type="transmembrane region" description="Helical" evidence="6">
    <location>
        <begin position="106"/>
        <end position="129"/>
    </location>
</feature>
<dbReference type="PANTHER" id="PTHR23513">
    <property type="entry name" value="INTEGRAL MEMBRANE EFFLUX PROTEIN-RELATED"/>
    <property type="match status" value="1"/>
</dbReference>
<evidence type="ECO:0000256" key="1">
    <source>
        <dbReference type="ARBA" id="ARBA00004651"/>
    </source>
</evidence>
<keyword evidence="5 6" id="KW-0472">Membrane</keyword>
<dbReference type="HOGENOM" id="CLU_034180_16_0_11"/>
<evidence type="ECO:0000313" key="8">
    <source>
        <dbReference type="EMBL" id="EJZ83814.1"/>
    </source>
</evidence>
<evidence type="ECO:0000313" key="9">
    <source>
        <dbReference type="Proteomes" id="UP000006069"/>
    </source>
</evidence>
<dbReference type="PROSITE" id="PS50850">
    <property type="entry name" value="MFS"/>
    <property type="match status" value="1"/>
</dbReference>
<reference evidence="8 9" key="1">
    <citation type="submission" date="2012-08" db="EMBL/GenBank/DDBJ databases">
        <title>The Genome Sequence of Slackia piriformis YIT 12062.</title>
        <authorList>
            <consortium name="The Broad Institute Genome Sequencing Platform"/>
            <person name="Earl A."/>
            <person name="Ward D."/>
            <person name="Feldgarden M."/>
            <person name="Gevers D."/>
            <person name="Morotomi M."/>
            <person name="Walker B."/>
            <person name="Young S.K."/>
            <person name="Zeng Q."/>
            <person name="Gargeya S."/>
            <person name="Fitzgerald M."/>
            <person name="Haas B."/>
            <person name="Abouelleil A."/>
            <person name="Alvarado L."/>
            <person name="Arachchi H.M."/>
            <person name="Berlin A.M."/>
            <person name="Chapman S.B."/>
            <person name="Goldberg J."/>
            <person name="Griggs A."/>
            <person name="Gujja S."/>
            <person name="Hansen M."/>
            <person name="Howarth C."/>
            <person name="Imamovic A."/>
            <person name="Larimer J."/>
            <person name="McCowen C."/>
            <person name="Montmayeur A."/>
            <person name="Murphy C."/>
            <person name="Neiman D."/>
            <person name="Pearson M."/>
            <person name="Priest M."/>
            <person name="Roberts A."/>
            <person name="Saif S."/>
            <person name="Shea T."/>
            <person name="Sisk P."/>
            <person name="Sykes S."/>
            <person name="Wortman J."/>
            <person name="Nusbaum C."/>
            <person name="Birren B."/>
        </authorList>
    </citation>
    <scope>NUCLEOTIDE SEQUENCE [LARGE SCALE GENOMIC DNA]</scope>
    <source>
        <strain evidence="8 9">YIT 12062</strain>
    </source>
</reference>
<feature type="transmembrane region" description="Helical" evidence="6">
    <location>
        <begin position="377"/>
        <end position="396"/>
    </location>
</feature>
<feature type="transmembrane region" description="Helical" evidence="6">
    <location>
        <begin position="251"/>
        <end position="272"/>
    </location>
</feature>
<evidence type="ECO:0000256" key="3">
    <source>
        <dbReference type="ARBA" id="ARBA00022692"/>
    </source>
</evidence>
<dbReference type="Pfam" id="PF07690">
    <property type="entry name" value="MFS_1"/>
    <property type="match status" value="1"/>
</dbReference>
<dbReference type="GO" id="GO:0022857">
    <property type="term" value="F:transmembrane transporter activity"/>
    <property type="evidence" value="ECO:0007669"/>
    <property type="project" value="InterPro"/>
</dbReference>
<dbReference type="PATRIC" id="fig|742818.3.peg.1401"/>
<dbReference type="OrthoDB" id="69054at2"/>
<keyword evidence="4 6" id="KW-1133">Transmembrane helix</keyword>
<dbReference type="RefSeq" id="WP_009139533.1">
    <property type="nucleotide sequence ID" value="NZ_JH815198.1"/>
</dbReference>
<dbReference type="InterPro" id="IPR020846">
    <property type="entry name" value="MFS_dom"/>
</dbReference>
<accession>K0YWE6</accession>
<feature type="transmembrane region" description="Helical" evidence="6">
    <location>
        <begin position="74"/>
        <end position="99"/>
    </location>
</feature>
<dbReference type="eggNOG" id="COG2814">
    <property type="taxonomic scope" value="Bacteria"/>
</dbReference>
<evidence type="ECO:0000256" key="5">
    <source>
        <dbReference type="ARBA" id="ARBA00023136"/>
    </source>
</evidence>
<organism evidence="8 9">
    <name type="scientific">Slackia piriformis YIT 12062</name>
    <dbReference type="NCBI Taxonomy" id="742818"/>
    <lineage>
        <taxon>Bacteria</taxon>
        <taxon>Bacillati</taxon>
        <taxon>Actinomycetota</taxon>
        <taxon>Coriobacteriia</taxon>
        <taxon>Eggerthellales</taxon>
        <taxon>Eggerthellaceae</taxon>
        <taxon>Slackia</taxon>
    </lineage>
</organism>
<feature type="transmembrane region" description="Helical" evidence="6">
    <location>
        <begin position="408"/>
        <end position="429"/>
    </location>
</feature>
<dbReference type="Gene3D" id="1.20.1250.20">
    <property type="entry name" value="MFS general substrate transporter like domains"/>
    <property type="match status" value="1"/>
</dbReference>
<feature type="transmembrane region" description="Helical" evidence="6">
    <location>
        <begin position="317"/>
        <end position="335"/>
    </location>
</feature>
<feature type="transmembrane region" description="Helical" evidence="6">
    <location>
        <begin position="341"/>
        <end position="365"/>
    </location>
</feature>
<gene>
    <name evidence="8" type="ORF">HMPREF9451_01335</name>
</gene>
<feature type="transmembrane region" description="Helical" evidence="6">
    <location>
        <begin position="41"/>
        <end position="68"/>
    </location>
</feature>
<keyword evidence="2" id="KW-1003">Cell membrane</keyword>
<keyword evidence="3 6" id="KW-0812">Transmembrane</keyword>
<evidence type="ECO:0000256" key="2">
    <source>
        <dbReference type="ARBA" id="ARBA00022475"/>
    </source>
</evidence>
<evidence type="ECO:0000256" key="4">
    <source>
        <dbReference type="ARBA" id="ARBA00022989"/>
    </source>
</evidence>
<dbReference type="AlphaFoldDB" id="K0YWE6"/>
<dbReference type="InterPro" id="IPR036259">
    <property type="entry name" value="MFS_trans_sf"/>
</dbReference>
<dbReference type="InterPro" id="IPR011701">
    <property type="entry name" value="MFS"/>
</dbReference>
<dbReference type="Proteomes" id="UP000006069">
    <property type="component" value="Unassembled WGS sequence"/>
</dbReference>